<dbReference type="SUPFAM" id="SSF52374">
    <property type="entry name" value="Nucleotidylyl transferase"/>
    <property type="match status" value="1"/>
</dbReference>
<dbReference type="STRING" id="415015.SAMN05660462_01547"/>
<gene>
    <name evidence="2" type="primary">tmcAL</name>
    <name evidence="3" type="ORF">SAMN05660462_01547</name>
</gene>
<comment type="catalytic activity">
    <reaction evidence="2">
        <text>cytidine(34) in elongator tRNA(Met) + acetate + ATP = N(4)-acetylcytidine(34) in elongator tRNA(Met) + AMP + diphosphate</text>
        <dbReference type="Rhea" id="RHEA:58144"/>
        <dbReference type="Rhea" id="RHEA-COMP:10693"/>
        <dbReference type="Rhea" id="RHEA-COMP:10694"/>
        <dbReference type="ChEBI" id="CHEBI:30089"/>
        <dbReference type="ChEBI" id="CHEBI:30616"/>
        <dbReference type="ChEBI" id="CHEBI:33019"/>
        <dbReference type="ChEBI" id="CHEBI:74900"/>
        <dbReference type="ChEBI" id="CHEBI:82748"/>
        <dbReference type="ChEBI" id="CHEBI:456215"/>
    </reaction>
</comment>
<comment type="similarity">
    <text evidence="2">Belongs to the TmcAL family.</text>
</comment>
<evidence type="ECO:0000313" key="3">
    <source>
        <dbReference type="EMBL" id="SDZ01967.1"/>
    </source>
</evidence>
<keyword evidence="2" id="KW-0820">tRNA-binding</keyword>
<dbReference type="NCBIfam" id="NF010191">
    <property type="entry name" value="PRK13670.1"/>
    <property type="match status" value="1"/>
</dbReference>
<dbReference type="HAMAP" id="MF_01539">
    <property type="entry name" value="TmcAL"/>
    <property type="match status" value="1"/>
</dbReference>
<keyword evidence="2" id="KW-0694">RNA-binding</keyword>
<sequence>MKIVGLITEYNPFHNGHLYHLNKSKEITCSDYSIAVMSGNFLQRGEPALVDKWTRAKMAVDNGVDLVIELPFIYACQSAEFFAYGAVRILDSLGIVDSVSFGSELGDIHLLEYIAEIFNSESEAFIEYLKDSLAQGNSFPKAREHALVNYLKDCAPHYSSKISDVISNPNNILSIEYLKALKKISSNIKPYTIKRKNSNYHDKNLTGRFSSATAIREQLLNNHMAKNIIDTVPAPTYISLQNFLEENKDFNRIENFSNILLYILRNSTPEKLKSIIGVTEGLHNRIIDCSTNYSNINDILNCISTKRFTLTRLKRILIHLLIEINQDEFNHLHFHGPQYIRVLGLNTKGFDILKQAKLKCSLPIITKFADYKEFGNRVLNQMILLDKKATDLYFLGLDKGKIKMNLDYLTSPYINFII</sequence>
<dbReference type="InterPro" id="IPR014729">
    <property type="entry name" value="Rossmann-like_a/b/a_fold"/>
</dbReference>
<dbReference type="EMBL" id="FNQE01000015">
    <property type="protein sequence ID" value="SDZ01967.1"/>
    <property type="molecule type" value="Genomic_DNA"/>
</dbReference>
<feature type="binding site" evidence="2">
    <location>
        <position position="102"/>
    </location>
    <ligand>
        <name>ATP</name>
        <dbReference type="ChEBI" id="CHEBI:30616"/>
    </ligand>
</feature>
<evidence type="ECO:0000313" key="4">
    <source>
        <dbReference type="Proteomes" id="UP000198625"/>
    </source>
</evidence>
<protein>
    <recommendedName>
        <fullName evidence="2">tRNA(Met) cytidine acetate ligase</fullName>
        <ecNumber evidence="2">6.3.4.-</ecNumber>
    </recommendedName>
</protein>
<dbReference type="RefSeq" id="WP_091729468.1">
    <property type="nucleotide sequence ID" value="NZ_FNQE01000015.1"/>
</dbReference>
<dbReference type="EC" id="6.3.4.-" evidence="2"/>
<dbReference type="GO" id="GO:0016740">
    <property type="term" value="F:transferase activity"/>
    <property type="evidence" value="ECO:0007669"/>
    <property type="project" value="UniProtKB-KW"/>
</dbReference>
<keyword evidence="2" id="KW-0436">Ligase</keyword>
<keyword evidence="2" id="KW-0067">ATP-binding</keyword>
<dbReference type="AlphaFoldDB" id="A0A1H3PLP8"/>
<feature type="binding site" evidence="2">
    <location>
        <begin position="7"/>
        <end position="20"/>
    </location>
    <ligand>
        <name>ATP</name>
        <dbReference type="ChEBI" id="CHEBI:30616"/>
    </ligand>
</feature>
<proteinExistence type="inferred from homology"/>
<evidence type="ECO:0000256" key="2">
    <source>
        <dbReference type="HAMAP-Rule" id="MF_01539"/>
    </source>
</evidence>
<comment type="caution">
    <text evidence="2">Lacks conserved residue(s) required for the propagation of feature annotation.</text>
</comment>
<keyword evidence="1 2" id="KW-0819">tRNA processing</keyword>
<feature type="binding site" evidence="2">
    <location>
        <position position="195"/>
    </location>
    <ligand>
        <name>ATP</name>
        <dbReference type="ChEBI" id="CHEBI:30616"/>
    </ligand>
</feature>
<evidence type="ECO:0000256" key="1">
    <source>
        <dbReference type="ARBA" id="ARBA00022694"/>
    </source>
</evidence>
<organism evidence="3 4">
    <name type="scientific">Proteiniborus ethanoligenes</name>
    <dbReference type="NCBI Taxonomy" id="415015"/>
    <lineage>
        <taxon>Bacteria</taxon>
        <taxon>Bacillati</taxon>
        <taxon>Bacillota</taxon>
        <taxon>Clostridia</taxon>
        <taxon>Eubacteriales</taxon>
        <taxon>Proteiniborus</taxon>
    </lineage>
</organism>
<keyword evidence="2" id="KW-0963">Cytoplasm</keyword>
<comment type="subcellular location">
    <subcellularLocation>
        <location evidence="2">Cytoplasm</location>
    </subcellularLocation>
</comment>
<keyword evidence="4" id="KW-1185">Reference proteome</keyword>
<name>A0A1H3PLP8_9FIRM</name>
<dbReference type="Proteomes" id="UP000198625">
    <property type="component" value="Unassembled WGS sequence"/>
</dbReference>
<dbReference type="InterPro" id="IPR008513">
    <property type="entry name" value="tRNA(Met)_cyd_acetate_ligase"/>
</dbReference>
<dbReference type="Pfam" id="PF05636">
    <property type="entry name" value="HIGH_NTase1"/>
    <property type="match status" value="1"/>
</dbReference>
<feature type="binding site" evidence="2">
    <location>
        <position position="170"/>
    </location>
    <ligand>
        <name>ATP</name>
        <dbReference type="ChEBI" id="CHEBI:30616"/>
    </ligand>
</feature>
<dbReference type="GO" id="GO:0000049">
    <property type="term" value="F:tRNA binding"/>
    <property type="evidence" value="ECO:0007669"/>
    <property type="project" value="UniProtKB-KW"/>
</dbReference>
<dbReference type="GO" id="GO:0005524">
    <property type="term" value="F:ATP binding"/>
    <property type="evidence" value="ECO:0007669"/>
    <property type="project" value="UniProtKB-KW"/>
</dbReference>
<dbReference type="GO" id="GO:0005737">
    <property type="term" value="C:cytoplasm"/>
    <property type="evidence" value="ECO:0007669"/>
    <property type="project" value="UniProtKB-SubCell"/>
</dbReference>
<dbReference type="PANTHER" id="PTHR37825">
    <property type="entry name" value="TRNA(MET) CYTIDINE ACETATE LIGASE"/>
    <property type="match status" value="1"/>
</dbReference>
<keyword evidence="2" id="KW-0547">Nucleotide-binding</keyword>
<dbReference type="OrthoDB" id="9769796at2"/>
<keyword evidence="3" id="KW-0808">Transferase</keyword>
<accession>A0A1H3PLP8</accession>
<dbReference type="GO" id="GO:0016879">
    <property type="term" value="F:ligase activity, forming carbon-nitrogen bonds"/>
    <property type="evidence" value="ECO:0007669"/>
    <property type="project" value="UniProtKB-UniRule"/>
</dbReference>
<dbReference type="PANTHER" id="PTHR37825:SF1">
    <property type="entry name" value="TRNA(MET) CYTIDINE ACETATE LIGASE"/>
    <property type="match status" value="1"/>
</dbReference>
<dbReference type="Gene3D" id="3.40.50.620">
    <property type="entry name" value="HUPs"/>
    <property type="match status" value="1"/>
</dbReference>
<reference evidence="3 4" key="1">
    <citation type="submission" date="2016-10" db="EMBL/GenBank/DDBJ databases">
        <authorList>
            <person name="de Groot N.N."/>
        </authorList>
    </citation>
    <scope>NUCLEOTIDE SEQUENCE [LARGE SCALE GENOMIC DNA]</scope>
    <source>
        <strain evidence="3 4">DSM 21650</strain>
    </source>
</reference>
<comment type="function">
    <text evidence="2">Catalyzes the formation of N(4)-acetylcytidine (ac(4)C) at the wobble position of elongator tRNA(Met), using acetate and ATP as substrates. First activates an acetate ion to form acetyladenylate (Ac-AMP) and then transfers the acetyl group to tRNA to form ac(4)C34.</text>
</comment>
<dbReference type="GO" id="GO:0006400">
    <property type="term" value="P:tRNA modification"/>
    <property type="evidence" value="ECO:0007669"/>
    <property type="project" value="UniProtKB-UniRule"/>
</dbReference>